<proteinExistence type="predicted"/>
<organism evidence="1 2">
    <name type="scientific">Streptomyces angustmyceticus</name>
    <dbReference type="NCBI Taxonomy" id="285578"/>
    <lineage>
        <taxon>Bacteria</taxon>
        <taxon>Bacillati</taxon>
        <taxon>Actinomycetota</taxon>
        <taxon>Actinomycetes</taxon>
        <taxon>Kitasatosporales</taxon>
        <taxon>Streptomycetaceae</taxon>
        <taxon>Streptomyces</taxon>
    </lineage>
</organism>
<dbReference type="OrthoDB" id="4243096at2"/>
<dbReference type="Proteomes" id="UP000325598">
    <property type="component" value="Unassembled WGS sequence"/>
</dbReference>
<evidence type="ECO:0000313" key="1">
    <source>
        <dbReference type="EMBL" id="GES27884.1"/>
    </source>
</evidence>
<protein>
    <submittedName>
        <fullName evidence="1">Uncharacterized protein</fullName>
    </submittedName>
</protein>
<name>A0A5J4L507_9ACTN</name>
<dbReference type="RefSeq" id="WP_086719299.1">
    <property type="nucleotide sequence ID" value="NZ_BLAG01000004.1"/>
</dbReference>
<gene>
    <name evidence="1" type="ORF">San01_03710</name>
</gene>
<accession>A0A5J4L507</accession>
<dbReference type="GeneID" id="96749720"/>
<dbReference type="EMBL" id="BLAG01000004">
    <property type="protein sequence ID" value="GES27884.1"/>
    <property type="molecule type" value="Genomic_DNA"/>
</dbReference>
<evidence type="ECO:0000313" key="2">
    <source>
        <dbReference type="Proteomes" id="UP000325598"/>
    </source>
</evidence>
<reference evidence="1 2" key="1">
    <citation type="submission" date="2019-10" db="EMBL/GenBank/DDBJ databases">
        <title>Whole genome shotgun sequence of Streptomyces angustmyceticus NBRC 3934.</title>
        <authorList>
            <person name="Hosoyama A."/>
            <person name="Ichikawa N."/>
            <person name="Kimura A."/>
            <person name="Kitahashi Y."/>
            <person name="Komaki H."/>
            <person name="Uohara A."/>
        </authorList>
    </citation>
    <scope>NUCLEOTIDE SEQUENCE [LARGE SCALE GENOMIC DNA]</scope>
    <source>
        <strain evidence="1 2">NBRC 3934</strain>
    </source>
</reference>
<comment type="caution">
    <text evidence="1">The sequence shown here is derived from an EMBL/GenBank/DDBJ whole genome shotgun (WGS) entry which is preliminary data.</text>
</comment>
<sequence>MAASYSTVRNYLGKEFPLSETSTGRRAGQRWSEGVQVRTSQTLGVIVDYTESHAEWRSDGSLRKAKLNTVREYLEQRFTVDDHPARDGRMVVSD</sequence>
<keyword evidence="2" id="KW-1185">Reference proteome</keyword>
<dbReference type="AlphaFoldDB" id="A0A5J4L507"/>